<feature type="region of interest" description="Disordered" evidence="1">
    <location>
        <begin position="384"/>
        <end position="683"/>
    </location>
</feature>
<feature type="compositionally biased region" description="Basic and acidic residues" evidence="1">
    <location>
        <begin position="576"/>
        <end position="588"/>
    </location>
</feature>
<comment type="caution">
    <text evidence="2">The sequence shown here is derived from an EMBL/GenBank/DDBJ whole genome shotgun (WGS) entry which is preliminary data.</text>
</comment>
<evidence type="ECO:0000256" key="1">
    <source>
        <dbReference type="SAM" id="MobiDB-lite"/>
    </source>
</evidence>
<organism evidence="2 3">
    <name type="scientific">Diaporthe helianthi</name>
    <dbReference type="NCBI Taxonomy" id="158607"/>
    <lineage>
        <taxon>Eukaryota</taxon>
        <taxon>Fungi</taxon>
        <taxon>Dikarya</taxon>
        <taxon>Ascomycota</taxon>
        <taxon>Pezizomycotina</taxon>
        <taxon>Sordariomycetes</taxon>
        <taxon>Sordariomycetidae</taxon>
        <taxon>Diaporthales</taxon>
        <taxon>Diaporthaceae</taxon>
        <taxon>Diaporthe</taxon>
    </lineage>
</organism>
<keyword evidence="3" id="KW-1185">Reference proteome</keyword>
<dbReference type="EMBL" id="MAVT02001020">
    <property type="protein sequence ID" value="POS72348.1"/>
    <property type="molecule type" value="Genomic_DNA"/>
</dbReference>
<dbReference type="Proteomes" id="UP000094444">
    <property type="component" value="Unassembled WGS sequence"/>
</dbReference>
<reference evidence="2" key="1">
    <citation type="submission" date="2017-09" db="EMBL/GenBank/DDBJ databases">
        <title>Polyketide synthases of a Diaporthe helianthi virulent isolate.</title>
        <authorList>
            <person name="Baroncelli R."/>
        </authorList>
    </citation>
    <scope>NUCLEOTIDE SEQUENCE [LARGE SCALE GENOMIC DNA]</scope>
    <source>
        <strain evidence="2">7/96</strain>
    </source>
</reference>
<dbReference type="AlphaFoldDB" id="A0A2P5HQ34"/>
<dbReference type="InParanoid" id="A0A2P5HQ34"/>
<protein>
    <submittedName>
        <fullName evidence="2">Uncharacterized protein</fullName>
    </submittedName>
</protein>
<feature type="compositionally biased region" description="Basic and acidic residues" evidence="1">
    <location>
        <begin position="541"/>
        <end position="553"/>
    </location>
</feature>
<feature type="compositionally biased region" description="Basic and acidic residues" evidence="1">
    <location>
        <begin position="432"/>
        <end position="449"/>
    </location>
</feature>
<sequence length="683" mass="77290">MASNIELTSPKLFARELVAFSDAQLKQYLEDHRLDGGAMFIEVEDPQNLPPSFIQRLRDWAQHTSDTDQSRPVDPNQLTSRLLNISSDKNTWPFDRESSTETSSFMPTEELEKRFYDSLVEDGGRPLYSRDLIDEVGKDPFSHWDMIRPWVDHNVDFEPDPDPNADLHVQGAYDYFVLAFRRGSPTYTEAVEKLLAEYGFTQPFQFHQEPTQQDKLTTWIEYLGYECWLHYRHARRVKRMQPKFDAAWKTLVDANLLRPFETQEYVCDIDSSFQRQIESDQATRAVALAKSAGRAVLTWVYNDINDPRGSRHTSAARLQKMTLAKSRCETAEEALSLIRRRNDLITKFKQSVGSYLSSKREAAKHNLRVRWTLEQVPLIEAELNESSTARTGPKPVRGVKRSLDASHDRSVKKQRRDAGAGAGAGAPGPRSGHSDGSPDQRPKLKRGCDDTADVGPPSKRPKRNGEDLDCTSGRSDDPDYQEVNPTLDRQDDTNARLRPRSKPLKRCGEDLDSQNITRAKSKRNRDDATMDGPPSKRLRRRGEALELESKTRDGINSGSAKDFHEPDTVRTMATLDSKKSEPVSDHPQRRTSTRSTGQPPPTLPQPLRRSARIAARHQSNTVKSRRSTGMAPAPKPASSMDLQDQQSRHPATRARTQSARVSKRHGKPGRENSRGRPTKPPLG</sequence>
<dbReference type="OrthoDB" id="5236268at2759"/>
<dbReference type="STRING" id="158607.A0A2P5HQ34"/>
<proteinExistence type="predicted"/>
<evidence type="ECO:0000313" key="3">
    <source>
        <dbReference type="Proteomes" id="UP000094444"/>
    </source>
</evidence>
<name>A0A2P5HQ34_DIAHE</name>
<feature type="compositionally biased region" description="Polar residues" evidence="1">
    <location>
        <begin position="640"/>
        <end position="660"/>
    </location>
</feature>
<feature type="compositionally biased region" description="Basic and acidic residues" evidence="1">
    <location>
        <begin position="401"/>
        <end position="411"/>
    </location>
</feature>
<evidence type="ECO:0000313" key="2">
    <source>
        <dbReference type="EMBL" id="POS72348.1"/>
    </source>
</evidence>
<gene>
    <name evidence="2" type="ORF">DHEL01_v209259</name>
</gene>
<accession>A0A2P5HQ34</accession>